<dbReference type="HOGENOM" id="CLU_1953012_0_0_1"/>
<sequence length="129" mass="15276">MQVMDLFELNNHFYNDDPDVPFWETCNNKENSSKFWMKKKEQVAIPQLRGHQNTEMTQLSTDNWIFKRYIQEEYTTIIKVEVNSQTIDYLCLKQAIISSDQTKKRSAIQSGRISFKLYAIVAEKRAVMN</sequence>
<evidence type="ECO:0000313" key="2">
    <source>
        <dbReference type="Proteomes" id="UP000000600"/>
    </source>
</evidence>
<dbReference type="KEGG" id="ptm:GSPATT00033340001"/>
<evidence type="ECO:0000313" key="1">
    <source>
        <dbReference type="EMBL" id="CAK63487.1"/>
    </source>
</evidence>
<accession>A0BY70</accession>
<keyword evidence="2" id="KW-1185">Reference proteome</keyword>
<evidence type="ECO:0008006" key="3">
    <source>
        <dbReference type="Google" id="ProtNLM"/>
    </source>
</evidence>
<gene>
    <name evidence="1" type="ORF">GSPATT00033340001</name>
</gene>
<organism evidence="1 2">
    <name type="scientific">Paramecium tetraurelia</name>
    <dbReference type="NCBI Taxonomy" id="5888"/>
    <lineage>
        <taxon>Eukaryota</taxon>
        <taxon>Sar</taxon>
        <taxon>Alveolata</taxon>
        <taxon>Ciliophora</taxon>
        <taxon>Intramacronucleata</taxon>
        <taxon>Oligohymenophorea</taxon>
        <taxon>Peniculida</taxon>
        <taxon>Parameciidae</taxon>
        <taxon>Paramecium</taxon>
    </lineage>
</organism>
<dbReference type="EMBL" id="CT868026">
    <property type="protein sequence ID" value="CAK63487.1"/>
    <property type="molecule type" value="Genomic_DNA"/>
</dbReference>
<dbReference type="GeneID" id="5016669"/>
<dbReference type="Proteomes" id="UP000000600">
    <property type="component" value="Unassembled WGS sequence"/>
</dbReference>
<name>A0BY70_PARTE</name>
<proteinExistence type="predicted"/>
<reference evidence="1 2" key="1">
    <citation type="journal article" date="2006" name="Nature">
        <title>Global trends of whole-genome duplications revealed by the ciliate Paramecium tetraurelia.</title>
        <authorList>
            <consortium name="Genoscope"/>
            <person name="Aury J.-M."/>
            <person name="Jaillon O."/>
            <person name="Duret L."/>
            <person name="Noel B."/>
            <person name="Jubin C."/>
            <person name="Porcel B.M."/>
            <person name="Segurens B."/>
            <person name="Daubin V."/>
            <person name="Anthouard V."/>
            <person name="Aiach N."/>
            <person name="Arnaiz O."/>
            <person name="Billaut A."/>
            <person name="Beisson J."/>
            <person name="Blanc I."/>
            <person name="Bouhouche K."/>
            <person name="Camara F."/>
            <person name="Duharcourt S."/>
            <person name="Guigo R."/>
            <person name="Gogendeau D."/>
            <person name="Katinka M."/>
            <person name="Keller A.-M."/>
            <person name="Kissmehl R."/>
            <person name="Klotz C."/>
            <person name="Koll F."/>
            <person name="Le Moue A."/>
            <person name="Lepere C."/>
            <person name="Malinsky S."/>
            <person name="Nowacki M."/>
            <person name="Nowak J.K."/>
            <person name="Plattner H."/>
            <person name="Poulain J."/>
            <person name="Ruiz F."/>
            <person name="Serrano V."/>
            <person name="Zagulski M."/>
            <person name="Dessen P."/>
            <person name="Betermier M."/>
            <person name="Weissenbach J."/>
            <person name="Scarpelli C."/>
            <person name="Schachter V."/>
            <person name="Sperling L."/>
            <person name="Meyer E."/>
            <person name="Cohen J."/>
            <person name="Wincker P."/>
        </authorList>
    </citation>
    <scope>NUCLEOTIDE SEQUENCE [LARGE SCALE GENOMIC DNA]</scope>
    <source>
        <strain evidence="1 2">Stock d4-2</strain>
    </source>
</reference>
<protein>
    <recommendedName>
        <fullName evidence="3">VASt domain-containing protein</fullName>
    </recommendedName>
</protein>
<dbReference type="RefSeq" id="XP_001430885.1">
    <property type="nucleotide sequence ID" value="XM_001430848.1"/>
</dbReference>
<dbReference type="InParanoid" id="A0BY70"/>
<dbReference type="AlphaFoldDB" id="A0BY70"/>